<dbReference type="SUPFAM" id="SSF53807">
    <property type="entry name" value="Helical backbone' metal receptor"/>
    <property type="match status" value="1"/>
</dbReference>
<keyword evidence="1 2" id="KW-0535">Nitrogen fixation</keyword>
<sequence length="444" mass="48156">MCFMGTTLGARTVTIDPCHTCLPLGAVYMILGIQGGVSLMHGSQGCCSFVRYLLTRHFREPVRVASTSFHKDAAVFGGRRNLIEGIRNLVNRYRPRFIGVISSCISETIGDDIDAFVREAKDELGDEEVKIVPIHTPSYAGSHIKGYDTASQTVLKHLGQPRKNLNGKLNIISGIINPGDVEEIKRILRVMGVSFTMISDVAETLDTPLERSAVSTSVGGTTVEELSDATNAIGTIALTPHAGGAGAAYLHSRFNIPAIYGPLPVGVGNTDRFLAGVKRLAGVEVPLSLERERGILLDAMADSTPYTMMKRVAITGDPDIVAAISRFICELEMEPTVVMSNTPSKKFAHEVEATGKEYGYTPTVISGGDLYQFEMAVRERGADVILGPTYGAEVAKNIGIPLVRIGFPVYDRFGYHRWPVLGYRGSLRLLDLIVNSILDCQSKH</sequence>
<name>A0A1Z5HWU3_9FIRM</name>
<evidence type="ECO:0000313" key="5">
    <source>
        <dbReference type="Proteomes" id="UP000197032"/>
    </source>
</evidence>
<organism evidence="4 5">
    <name type="scientific">Calderihabitans maritimus</name>
    <dbReference type="NCBI Taxonomy" id="1246530"/>
    <lineage>
        <taxon>Bacteria</taxon>
        <taxon>Bacillati</taxon>
        <taxon>Bacillota</taxon>
        <taxon>Clostridia</taxon>
        <taxon>Neomoorellales</taxon>
        <taxon>Calderihabitantaceae</taxon>
        <taxon>Calderihabitans</taxon>
    </lineage>
</organism>
<gene>
    <name evidence="4" type="ORF">KKC1_30130</name>
</gene>
<dbReference type="SMR" id="A0A1Z5HWU3"/>
<dbReference type="Proteomes" id="UP000197032">
    <property type="component" value="Unassembled WGS sequence"/>
</dbReference>
<dbReference type="GO" id="GO:0016163">
    <property type="term" value="F:nitrogenase activity"/>
    <property type="evidence" value="ECO:0007669"/>
    <property type="project" value="InterPro"/>
</dbReference>
<protein>
    <submittedName>
        <fullName evidence="4">Nitrogenase</fullName>
    </submittedName>
</protein>
<dbReference type="Gene3D" id="1.20.89.10">
    <property type="entry name" value="Nitrogenase Molybdenum-iron Protein, subunit B, domain 4"/>
    <property type="match status" value="1"/>
</dbReference>
<evidence type="ECO:0000256" key="2">
    <source>
        <dbReference type="RuleBase" id="RU004021"/>
    </source>
</evidence>
<dbReference type="EMBL" id="BDGJ01000181">
    <property type="protein sequence ID" value="GAW93888.1"/>
    <property type="molecule type" value="Genomic_DNA"/>
</dbReference>
<dbReference type="Pfam" id="PF00148">
    <property type="entry name" value="Oxidored_nitro"/>
    <property type="match status" value="1"/>
</dbReference>
<comment type="caution">
    <text evidence="4">The sequence shown here is derived from an EMBL/GenBank/DDBJ whole genome shotgun (WGS) entry which is preliminary data.</text>
</comment>
<dbReference type="CDD" id="cd01965">
    <property type="entry name" value="Nitrogenase_MoFe_beta_like"/>
    <property type="match status" value="1"/>
</dbReference>
<evidence type="ECO:0000259" key="3">
    <source>
        <dbReference type="Pfam" id="PF00148"/>
    </source>
</evidence>
<evidence type="ECO:0000256" key="1">
    <source>
        <dbReference type="ARBA" id="ARBA00023231"/>
    </source>
</evidence>
<accession>A0A1Z5HWU3</accession>
<feature type="domain" description="Nitrogenase/oxidoreductase component 1" evidence="3">
    <location>
        <begin position="21"/>
        <end position="437"/>
    </location>
</feature>
<reference evidence="5" key="1">
    <citation type="journal article" date="2017" name="Appl. Environ. Microbiol.">
        <title>Genomic Analysis of Calderihabitans maritimus KKC1, a Thermophilic, Hydrogenogenic, Carboxydotrophic Bacterium Isolated from Marine Sediment.</title>
        <authorList>
            <person name="Omae K."/>
            <person name="Yoneda Y."/>
            <person name="Fukuyama Y."/>
            <person name="Yoshida T."/>
            <person name="Sako Y."/>
        </authorList>
    </citation>
    <scope>NUCLEOTIDE SEQUENCE [LARGE SCALE GENOMIC DNA]</scope>
    <source>
        <strain evidence="5">KKC1</strain>
    </source>
</reference>
<dbReference type="PROSITE" id="PS00699">
    <property type="entry name" value="NITROGENASE_1_1"/>
    <property type="match status" value="1"/>
</dbReference>
<dbReference type="AlphaFoldDB" id="A0A1Z5HWU3"/>
<dbReference type="InterPro" id="IPR000510">
    <property type="entry name" value="Nase/OxRdtase_comp1"/>
</dbReference>
<dbReference type="PANTHER" id="PTHR33712:SF7">
    <property type="entry name" value="LIGHT-INDEPENDENT PROTOCHLOROPHYLLIDE REDUCTASE SUBUNIT B"/>
    <property type="match status" value="1"/>
</dbReference>
<keyword evidence="5" id="KW-1185">Reference proteome</keyword>
<comment type="similarity">
    <text evidence="2">Belongs to the NifD/NifK/NifE/NifN family.</text>
</comment>
<dbReference type="InterPro" id="IPR050152">
    <property type="entry name" value="ChlB/BchB/BchZ"/>
</dbReference>
<dbReference type="Gene3D" id="3.40.50.1980">
    <property type="entry name" value="Nitrogenase molybdenum iron protein domain"/>
    <property type="match status" value="3"/>
</dbReference>
<evidence type="ECO:0000313" key="4">
    <source>
        <dbReference type="EMBL" id="GAW93888.1"/>
    </source>
</evidence>
<dbReference type="InterPro" id="IPR000318">
    <property type="entry name" value="Nase_comp1_CS"/>
</dbReference>
<dbReference type="PANTHER" id="PTHR33712">
    <property type="entry name" value="LIGHT-INDEPENDENT PROTOCHLOROPHYLLIDE REDUCTASE SUBUNIT B"/>
    <property type="match status" value="1"/>
</dbReference>
<proteinExistence type="inferred from homology"/>